<keyword evidence="3" id="KW-1185">Reference proteome</keyword>
<feature type="compositionally biased region" description="Polar residues" evidence="1">
    <location>
        <begin position="50"/>
        <end position="59"/>
    </location>
</feature>
<evidence type="ECO:0000256" key="1">
    <source>
        <dbReference type="SAM" id="MobiDB-lite"/>
    </source>
</evidence>
<gene>
    <name evidence="2" type="ORF">EJ06DRAFT_116289</name>
</gene>
<dbReference type="AlphaFoldDB" id="A0A6G1HQ39"/>
<sequence>MVTRRHARHGDVACQTKEPQQTCGKRFPPSLAPDSLLPNQVFHPPAHLPSTPTLNSPPRSNKGAVDPLGRHSLPLPNYSSTLLPRPPSVLLTWLQHCLLSPAFLPLLYCCYQFFRNIVSPCLYNGILYPRVSIVDFIKLRIYSRKSALYLSHSPNSPSPPPAPIHLHSSTS</sequence>
<feature type="region of interest" description="Disordered" evidence="1">
    <location>
        <begin position="47"/>
        <end position="68"/>
    </location>
</feature>
<name>A0A6G1HQ39_9PEZI</name>
<evidence type="ECO:0000313" key="2">
    <source>
        <dbReference type="EMBL" id="KAF2397967.1"/>
    </source>
</evidence>
<evidence type="ECO:0000313" key="3">
    <source>
        <dbReference type="Proteomes" id="UP000799640"/>
    </source>
</evidence>
<proteinExistence type="predicted"/>
<dbReference type="Proteomes" id="UP000799640">
    <property type="component" value="Unassembled WGS sequence"/>
</dbReference>
<organism evidence="2 3">
    <name type="scientific">Trichodelitschia bisporula</name>
    <dbReference type="NCBI Taxonomy" id="703511"/>
    <lineage>
        <taxon>Eukaryota</taxon>
        <taxon>Fungi</taxon>
        <taxon>Dikarya</taxon>
        <taxon>Ascomycota</taxon>
        <taxon>Pezizomycotina</taxon>
        <taxon>Dothideomycetes</taxon>
        <taxon>Dothideomycetes incertae sedis</taxon>
        <taxon>Phaeotrichales</taxon>
        <taxon>Phaeotrichaceae</taxon>
        <taxon>Trichodelitschia</taxon>
    </lineage>
</organism>
<feature type="region of interest" description="Disordered" evidence="1">
    <location>
        <begin position="152"/>
        <end position="171"/>
    </location>
</feature>
<dbReference type="EMBL" id="ML996701">
    <property type="protein sequence ID" value="KAF2397967.1"/>
    <property type="molecule type" value="Genomic_DNA"/>
</dbReference>
<reference evidence="2" key="1">
    <citation type="journal article" date="2020" name="Stud. Mycol.">
        <title>101 Dothideomycetes genomes: a test case for predicting lifestyles and emergence of pathogens.</title>
        <authorList>
            <person name="Haridas S."/>
            <person name="Albert R."/>
            <person name="Binder M."/>
            <person name="Bloem J."/>
            <person name="Labutti K."/>
            <person name="Salamov A."/>
            <person name="Andreopoulos B."/>
            <person name="Baker S."/>
            <person name="Barry K."/>
            <person name="Bills G."/>
            <person name="Bluhm B."/>
            <person name="Cannon C."/>
            <person name="Castanera R."/>
            <person name="Culley D."/>
            <person name="Daum C."/>
            <person name="Ezra D."/>
            <person name="Gonzalez J."/>
            <person name="Henrissat B."/>
            <person name="Kuo A."/>
            <person name="Liang C."/>
            <person name="Lipzen A."/>
            <person name="Lutzoni F."/>
            <person name="Magnuson J."/>
            <person name="Mondo S."/>
            <person name="Nolan M."/>
            <person name="Ohm R."/>
            <person name="Pangilinan J."/>
            <person name="Park H.-J."/>
            <person name="Ramirez L."/>
            <person name="Alfaro M."/>
            <person name="Sun H."/>
            <person name="Tritt A."/>
            <person name="Yoshinaga Y."/>
            <person name="Zwiers L.-H."/>
            <person name="Turgeon B."/>
            <person name="Goodwin S."/>
            <person name="Spatafora J."/>
            <person name="Crous P."/>
            <person name="Grigoriev I."/>
        </authorList>
    </citation>
    <scope>NUCLEOTIDE SEQUENCE</scope>
    <source>
        <strain evidence="2">CBS 262.69</strain>
    </source>
</reference>
<protein>
    <submittedName>
        <fullName evidence="2">Uncharacterized protein</fullName>
    </submittedName>
</protein>
<feature type="region of interest" description="Disordered" evidence="1">
    <location>
        <begin position="1"/>
        <end position="25"/>
    </location>
</feature>
<accession>A0A6G1HQ39</accession>